<reference evidence="5 6" key="1">
    <citation type="submission" date="2017-11" db="EMBL/GenBank/DDBJ databases">
        <authorList>
            <person name="Kracher B."/>
        </authorList>
    </citation>
    <scope>NUCLEOTIDE SEQUENCE [LARGE SCALE GENOMIC DNA]</scope>
    <source>
        <strain evidence="5 6">RACE1</strain>
    </source>
</reference>
<name>A0A383UTM6_BLUHO</name>
<organism evidence="5 6">
    <name type="scientific">Blumeria hordei</name>
    <name type="common">Barley powdery mildew</name>
    <name type="synonym">Blumeria graminis f. sp. hordei</name>
    <dbReference type="NCBI Taxonomy" id="2867405"/>
    <lineage>
        <taxon>Eukaryota</taxon>
        <taxon>Fungi</taxon>
        <taxon>Dikarya</taxon>
        <taxon>Ascomycota</taxon>
        <taxon>Pezizomycotina</taxon>
        <taxon>Leotiomycetes</taxon>
        <taxon>Erysiphales</taxon>
        <taxon>Erysiphaceae</taxon>
        <taxon>Blumeria</taxon>
    </lineage>
</organism>
<evidence type="ECO:0000256" key="1">
    <source>
        <dbReference type="ARBA" id="ARBA00009953"/>
    </source>
</evidence>
<proteinExistence type="inferred from homology"/>
<dbReference type="InterPro" id="IPR013930">
    <property type="entry name" value="RPAP1_N"/>
</dbReference>
<dbReference type="VEuPathDB" id="FungiDB:BLGHR1_14507"/>
<evidence type="ECO:0000256" key="2">
    <source>
        <dbReference type="SAM" id="MobiDB-lite"/>
    </source>
</evidence>
<evidence type="ECO:0000259" key="4">
    <source>
        <dbReference type="Pfam" id="PF08621"/>
    </source>
</evidence>
<dbReference type="InterPro" id="IPR039913">
    <property type="entry name" value="RPAP1/Rba50"/>
</dbReference>
<sequence length="440" mass="48223">MDLPGKRFLLNLDDESKVSIGPETLQSPSSVMIRDIQEKSIVFSEVSAPTLKSQNKGFPQPKKRAGRFSTPFSGVKGSEPRPKQTPNGVSITSEFLGLSEVSHAERLSIGQENQQILHSMSADEIEAERQELFTRLDPSLIERLLKRANLDQGRGDTGTEPQENIVDSKYLSNETSEESEKTSHLLGMPESNPTRESTEKIKDSRDLKCSFDDETQTPIDIHPASEYPIPTIIRPLIHFPTGAATPDLDPSDPAFLETLHSKYFPSLPVDPSKLAWMAPLPAHGSAADQKSSYHPGQSDLPASALRFSFRGGILPPRIARAVPVTKGLHHHGDAPEAAGYTIPELALLARSAYPAQRCIAFQTLGRLLYRLGRGEWNGENSDISQGLWSCLKETHVISTLEEAASVECGHQGSKAYAIEAIWLWQKGGGKMGLDPVPTHN</sequence>
<accession>A0A383UTM6</accession>
<feature type="region of interest" description="Disordered" evidence="2">
    <location>
        <begin position="151"/>
        <end position="205"/>
    </location>
</feature>
<dbReference type="InterPro" id="IPR013929">
    <property type="entry name" value="RPAP1_C"/>
</dbReference>
<evidence type="ECO:0000313" key="5">
    <source>
        <dbReference type="EMBL" id="SZF03713.1"/>
    </source>
</evidence>
<comment type="similarity">
    <text evidence="1">Belongs to the RPAP1 family.</text>
</comment>
<dbReference type="GO" id="GO:0006366">
    <property type="term" value="P:transcription by RNA polymerase II"/>
    <property type="evidence" value="ECO:0007669"/>
    <property type="project" value="InterPro"/>
</dbReference>
<dbReference type="PANTHER" id="PTHR21483:SF18">
    <property type="entry name" value="RNA POLYMERASE II-ASSOCIATED PROTEIN 1"/>
    <property type="match status" value="1"/>
</dbReference>
<dbReference type="PANTHER" id="PTHR21483">
    <property type="entry name" value="RNA POLYMERASE II-ASSOCIATED PROTEIN 1"/>
    <property type="match status" value="1"/>
</dbReference>
<evidence type="ECO:0000313" key="6">
    <source>
        <dbReference type="Proteomes" id="UP000275772"/>
    </source>
</evidence>
<feature type="domain" description="RPAP1 C-terminal" evidence="3">
    <location>
        <begin position="305"/>
        <end position="371"/>
    </location>
</feature>
<dbReference type="AlphaFoldDB" id="A0A383UTM6"/>
<feature type="compositionally biased region" description="Basic and acidic residues" evidence="2">
    <location>
        <begin position="196"/>
        <end position="205"/>
    </location>
</feature>
<protein>
    <submittedName>
        <fullName evidence="5">Uncharacterized protein</fullName>
    </submittedName>
</protein>
<feature type="region of interest" description="Disordered" evidence="2">
    <location>
        <begin position="51"/>
        <end position="88"/>
    </location>
</feature>
<feature type="domain" description="RPAP1 N-terminal" evidence="4">
    <location>
        <begin position="108"/>
        <end position="151"/>
    </location>
</feature>
<evidence type="ECO:0000259" key="3">
    <source>
        <dbReference type="Pfam" id="PF08620"/>
    </source>
</evidence>
<dbReference type="Proteomes" id="UP000275772">
    <property type="component" value="Unassembled WGS sequence"/>
</dbReference>
<gene>
    <name evidence="5" type="ORF">BLGHR1_14507</name>
</gene>
<dbReference type="EMBL" id="UNSH01000056">
    <property type="protein sequence ID" value="SZF03713.1"/>
    <property type="molecule type" value="Genomic_DNA"/>
</dbReference>
<dbReference type="Pfam" id="PF08620">
    <property type="entry name" value="RPAP1_C"/>
    <property type="match status" value="1"/>
</dbReference>
<dbReference type="Pfam" id="PF08621">
    <property type="entry name" value="RPAP1_N"/>
    <property type="match status" value="1"/>
</dbReference>